<keyword evidence="5" id="KW-1185">Reference proteome</keyword>
<protein>
    <submittedName>
        <fullName evidence="4">Glycosyltransferase involved in cell wall biosynthesis</fullName>
    </submittedName>
</protein>
<name>A0ABT2EPQ8_9BACT</name>
<dbReference type="Pfam" id="PF00534">
    <property type="entry name" value="Glycos_transf_1"/>
    <property type="match status" value="1"/>
</dbReference>
<feature type="domain" description="Glycosyl transferase family 1" evidence="2">
    <location>
        <begin position="174"/>
        <end position="341"/>
    </location>
</feature>
<dbReference type="EMBL" id="JANUCP010000004">
    <property type="protein sequence ID" value="MCS3919917.1"/>
    <property type="molecule type" value="Genomic_DNA"/>
</dbReference>
<organism evidence="4 5">
    <name type="scientific">Candidatus Fervidibacter sacchari</name>
    <dbReference type="NCBI Taxonomy" id="1448929"/>
    <lineage>
        <taxon>Bacteria</taxon>
        <taxon>Candidatus Fervidibacterota</taxon>
        <taxon>Candidatus Fervidibacter</taxon>
    </lineage>
</organism>
<evidence type="ECO:0000313" key="5">
    <source>
        <dbReference type="Proteomes" id="UP001204798"/>
    </source>
</evidence>
<keyword evidence="1" id="KW-0808">Transferase</keyword>
<accession>A0ABT2EPQ8</accession>
<evidence type="ECO:0000259" key="2">
    <source>
        <dbReference type="Pfam" id="PF00534"/>
    </source>
</evidence>
<dbReference type="InterPro" id="IPR001296">
    <property type="entry name" value="Glyco_trans_1"/>
</dbReference>
<proteinExistence type="predicted"/>
<sequence length="374" mass="42177">MQVAMVTSWRVRCGIARYTAELVAALQHLPECKVAVVPAGVQVWMEQRRPLGWWRERTYWKEVAEAMKDTDLVHIQFAPHFFGGLKPFRNLLPFFLKQLDKPTVVTVHEVDTTGSPLVRFVKVWVQKRLFRSKRISSLIALSSFAAEQLKGLGHEKVTVIPMWVPKPEISLSPEEAKQKLGLTGRFVVTAFGFIVPRRGYETLLEALSLLPEETLLVFAGGPHPLDRTGYYAKLMSIISEHPFRCRIHVTGYLPEQDVDLWLAASDVVVAPFRYLSGSASLMRVLAYCKPIVASDLPPLRELAEQSGALVLVPVGNASAFAEAILRLKHPEERKRYELAAKNFAEFQTVQKVALMHFQLYESVLQDSFPADVLS</sequence>
<dbReference type="PANTHER" id="PTHR46401:SF2">
    <property type="entry name" value="GLYCOSYLTRANSFERASE WBBK-RELATED"/>
    <property type="match status" value="1"/>
</dbReference>
<comment type="caution">
    <text evidence="4">The sequence shown here is derived from an EMBL/GenBank/DDBJ whole genome shotgun (WGS) entry which is preliminary data.</text>
</comment>
<feature type="domain" description="Glycosyltransferase subfamily 4-like N-terminal" evidence="3">
    <location>
        <begin position="36"/>
        <end position="164"/>
    </location>
</feature>
<dbReference type="InterPro" id="IPR028098">
    <property type="entry name" value="Glyco_trans_4-like_N"/>
</dbReference>
<dbReference type="SUPFAM" id="SSF53756">
    <property type="entry name" value="UDP-Glycosyltransferase/glycogen phosphorylase"/>
    <property type="match status" value="1"/>
</dbReference>
<dbReference type="PANTHER" id="PTHR46401">
    <property type="entry name" value="GLYCOSYLTRANSFERASE WBBK-RELATED"/>
    <property type="match status" value="1"/>
</dbReference>
<reference evidence="4 5" key="1">
    <citation type="submission" date="2022-08" db="EMBL/GenBank/DDBJ databases">
        <title>Bacterial and archaeal communities from various locations to study Microbial Dark Matter (Phase II).</title>
        <authorList>
            <person name="Stepanauskas R."/>
        </authorList>
    </citation>
    <scope>NUCLEOTIDE SEQUENCE [LARGE SCALE GENOMIC DNA]</scope>
    <source>
        <strain evidence="4 5">PD1</strain>
    </source>
</reference>
<gene>
    <name evidence="4" type="ORF">M2350_002334</name>
</gene>
<dbReference type="Gene3D" id="3.40.50.2000">
    <property type="entry name" value="Glycogen Phosphorylase B"/>
    <property type="match status" value="2"/>
</dbReference>
<evidence type="ECO:0000313" key="4">
    <source>
        <dbReference type="EMBL" id="MCS3919917.1"/>
    </source>
</evidence>
<dbReference type="Proteomes" id="UP001204798">
    <property type="component" value="Unassembled WGS sequence"/>
</dbReference>
<evidence type="ECO:0000256" key="1">
    <source>
        <dbReference type="ARBA" id="ARBA00022679"/>
    </source>
</evidence>
<dbReference type="Pfam" id="PF13439">
    <property type="entry name" value="Glyco_transf_4"/>
    <property type="match status" value="1"/>
</dbReference>
<dbReference type="RefSeq" id="WP_259096868.1">
    <property type="nucleotide sequence ID" value="NZ_CP130454.1"/>
</dbReference>
<evidence type="ECO:0000259" key="3">
    <source>
        <dbReference type="Pfam" id="PF13439"/>
    </source>
</evidence>